<sequence length="250" mass="28030">MIIETQKKEVWYAVDGRCYYIPALSGNFDDAITKCQSLGAYPAELDDTAELRAVQSLLDPSSPEGFWLGVRRNLTGASFTLIYSDFDEEYYWLQKKTQPSTDMWFSTEPNFSGFCARMICADALKSVGVLIDINSTCLMADHLCQSNYSVICEKDASLEFSPIIHYTLVSKLDIPESPWYRMQSSDAMSRTACAAQCSHYQVSGPCGAFVYDSKLLAEPCILYSKTGISTDAIPAEHYAQLYKAMLSWRC</sequence>
<dbReference type="SMART" id="SM00034">
    <property type="entry name" value="CLECT"/>
    <property type="match status" value="1"/>
</dbReference>
<protein>
    <recommendedName>
        <fullName evidence="5">C-type lectin domain-containing protein</fullName>
    </recommendedName>
</protein>
<dbReference type="Gene3D" id="3.50.4.10">
    <property type="entry name" value="Hepatocyte Growth Factor"/>
    <property type="match status" value="1"/>
</dbReference>
<proteinExistence type="predicted"/>
<dbReference type="InterPro" id="IPR016187">
    <property type="entry name" value="CTDL_fold"/>
</dbReference>
<evidence type="ECO:0000313" key="4">
    <source>
        <dbReference type="Proteomes" id="UP000271974"/>
    </source>
</evidence>
<dbReference type="SUPFAM" id="SSF56436">
    <property type="entry name" value="C-type lectin-like"/>
    <property type="match status" value="1"/>
</dbReference>
<dbReference type="InterPro" id="IPR003609">
    <property type="entry name" value="Pan_app"/>
</dbReference>
<dbReference type="Gene3D" id="3.10.100.10">
    <property type="entry name" value="Mannose-Binding Protein A, subunit A"/>
    <property type="match status" value="1"/>
</dbReference>
<dbReference type="Proteomes" id="UP000271974">
    <property type="component" value="Unassembled WGS sequence"/>
</dbReference>
<dbReference type="Pfam" id="PF00059">
    <property type="entry name" value="Lectin_C"/>
    <property type="match status" value="1"/>
</dbReference>
<dbReference type="PROSITE" id="PS50948">
    <property type="entry name" value="PAN"/>
    <property type="match status" value="1"/>
</dbReference>
<dbReference type="InterPro" id="IPR001304">
    <property type="entry name" value="C-type_lectin-like"/>
</dbReference>
<dbReference type="EMBL" id="RQTK01001706">
    <property type="protein sequence ID" value="RUS69375.1"/>
    <property type="molecule type" value="Genomic_DNA"/>
</dbReference>
<dbReference type="CDD" id="cd00037">
    <property type="entry name" value="CLECT"/>
    <property type="match status" value="1"/>
</dbReference>
<organism evidence="3 4">
    <name type="scientific">Elysia chlorotica</name>
    <name type="common">Eastern emerald elysia</name>
    <name type="synonym">Sea slug</name>
    <dbReference type="NCBI Taxonomy" id="188477"/>
    <lineage>
        <taxon>Eukaryota</taxon>
        <taxon>Metazoa</taxon>
        <taxon>Spiralia</taxon>
        <taxon>Lophotrochozoa</taxon>
        <taxon>Mollusca</taxon>
        <taxon>Gastropoda</taxon>
        <taxon>Heterobranchia</taxon>
        <taxon>Euthyneura</taxon>
        <taxon>Panpulmonata</taxon>
        <taxon>Sacoglossa</taxon>
        <taxon>Placobranchoidea</taxon>
        <taxon>Plakobranchidae</taxon>
        <taxon>Elysia</taxon>
    </lineage>
</organism>
<accession>A0A3S0ZKA2</accession>
<comment type="caution">
    <text evidence="3">The sequence shown here is derived from an EMBL/GenBank/DDBJ whole genome shotgun (WGS) entry which is preliminary data.</text>
</comment>
<feature type="domain" description="Apple" evidence="2">
    <location>
        <begin position="152"/>
        <end position="246"/>
    </location>
</feature>
<evidence type="ECO:0008006" key="5">
    <source>
        <dbReference type="Google" id="ProtNLM"/>
    </source>
</evidence>
<evidence type="ECO:0000313" key="3">
    <source>
        <dbReference type="EMBL" id="RUS69375.1"/>
    </source>
</evidence>
<dbReference type="InterPro" id="IPR016186">
    <property type="entry name" value="C-type_lectin-like/link_sf"/>
</dbReference>
<dbReference type="AlphaFoldDB" id="A0A3S0ZKA2"/>
<gene>
    <name evidence="3" type="ORF">EGW08_022865</name>
</gene>
<dbReference type="PROSITE" id="PS50041">
    <property type="entry name" value="C_TYPE_LECTIN_2"/>
    <property type="match status" value="1"/>
</dbReference>
<evidence type="ECO:0000259" key="1">
    <source>
        <dbReference type="PROSITE" id="PS50041"/>
    </source>
</evidence>
<feature type="domain" description="C-type lectin" evidence="1">
    <location>
        <begin position="14"/>
        <end position="153"/>
    </location>
</feature>
<reference evidence="3 4" key="1">
    <citation type="submission" date="2019-01" db="EMBL/GenBank/DDBJ databases">
        <title>A draft genome assembly of the solar-powered sea slug Elysia chlorotica.</title>
        <authorList>
            <person name="Cai H."/>
            <person name="Li Q."/>
            <person name="Fang X."/>
            <person name="Li J."/>
            <person name="Curtis N.E."/>
            <person name="Altenburger A."/>
            <person name="Shibata T."/>
            <person name="Feng M."/>
            <person name="Maeda T."/>
            <person name="Schwartz J.A."/>
            <person name="Shigenobu S."/>
            <person name="Lundholm N."/>
            <person name="Nishiyama T."/>
            <person name="Yang H."/>
            <person name="Hasebe M."/>
            <person name="Li S."/>
            <person name="Pierce S.K."/>
            <person name="Wang J."/>
        </authorList>
    </citation>
    <scope>NUCLEOTIDE SEQUENCE [LARGE SCALE GENOMIC DNA]</scope>
    <source>
        <strain evidence="3">EC2010</strain>
        <tissue evidence="3">Whole organism of an adult</tissue>
    </source>
</reference>
<name>A0A3S0ZKA2_ELYCH</name>
<keyword evidence="4" id="KW-1185">Reference proteome</keyword>
<evidence type="ECO:0000259" key="2">
    <source>
        <dbReference type="PROSITE" id="PS50948"/>
    </source>
</evidence>